<feature type="transmembrane region" description="Helical" evidence="7">
    <location>
        <begin position="403"/>
        <end position="424"/>
    </location>
</feature>
<evidence type="ECO:0000256" key="2">
    <source>
        <dbReference type="ARBA" id="ARBA00022679"/>
    </source>
</evidence>
<dbReference type="GO" id="GO:0030258">
    <property type="term" value="P:lipid modification"/>
    <property type="evidence" value="ECO:0007669"/>
    <property type="project" value="TreeGrafter"/>
</dbReference>
<dbReference type="PANTHER" id="PTHR13906">
    <property type="entry name" value="PORCUPINE"/>
    <property type="match status" value="1"/>
</dbReference>
<gene>
    <name evidence="8" type="ORF">B4U79_14811</name>
</gene>
<dbReference type="EMBL" id="NCKU01000816">
    <property type="protein sequence ID" value="RWS14043.1"/>
    <property type="molecule type" value="Genomic_DNA"/>
</dbReference>
<feature type="transmembrane region" description="Helical" evidence="7">
    <location>
        <begin position="221"/>
        <end position="242"/>
    </location>
</feature>
<dbReference type="InterPro" id="IPR004299">
    <property type="entry name" value="MBOAT_fam"/>
</dbReference>
<feature type="transmembrane region" description="Helical" evidence="7">
    <location>
        <begin position="436"/>
        <end position="455"/>
    </location>
</feature>
<evidence type="ECO:0000256" key="7">
    <source>
        <dbReference type="SAM" id="Phobius"/>
    </source>
</evidence>
<feature type="transmembrane region" description="Helical" evidence="7">
    <location>
        <begin position="358"/>
        <end position="382"/>
    </location>
</feature>
<dbReference type="Proteomes" id="UP000285301">
    <property type="component" value="Unassembled WGS sequence"/>
</dbReference>
<organism evidence="8 9">
    <name type="scientific">Dinothrombium tinctorium</name>
    <dbReference type="NCBI Taxonomy" id="1965070"/>
    <lineage>
        <taxon>Eukaryota</taxon>
        <taxon>Metazoa</taxon>
        <taxon>Ecdysozoa</taxon>
        <taxon>Arthropoda</taxon>
        <taxon>Chelicerata</taxon>
        <taxon>Arachnida</taxon>
        <taxon>Acari</taxon>
        <taxon>Acariformes</taxon>
        <taxon>Trombidiformes</taxon>
        <taxon>Prostigmata</taxon>
        <taxon>Anystina</taxon>
        <taxon>Parasitengona</taxon>
        <taxon>Trombidioidea</taxon>
        <taxon>Trombidiidae</taxon>
        <taxon>Dinothrombium</taxon>
    </lineage>
</organism>
<reference evidence="8 9" key="1">
    <citation type="journal article" date="2018" name="Gigascience">
        <title>Genomes of trombidid mites reveal novel predicted allergens and laterally-transferred genes associated with secondary metabolism.</title>
        <authorList>
            <person name="Dong X."/>
            <person name="Chaisiri K."/>
            <person name="Xia D."/>
            <person name="Armstrong S.D."/>
            <person name="Fang Y."/>
            <person name="Donnelly M.J."/>
            <person name="Kadowaki T."/>
            <person name="McGarry J.W."/>
            <person name="Darby A.C."/>
            <person name="Makepeace B.L."/>
        </authorList>
    </citation>
    <scope>NUCLEOTIDE SEQUENCE [LARGE SCALE GENOMIC DNA]</scope>
    <source>
        <strain evidence="8">UoL-WK</strain>
    </source>
</reference>
<evidence type="ECO:0000313" key="8">
    <source>
        <dbReference type="EMBL" id="RWS14043.1"/>
    </source>
</evidence>
<keyword evidence="3 7" id="KW-0812">Transmembrane</keyword>
<comment type="subcellular location">
    <subcellularLocation>
        <location evidence="1">Membrane</location>
        <topology evidence="1">Multi-pass membrane protein</topology>
    </subcellularLocation>
</comment>
<protein>
    <submittedName>
        <fullName evidence="8">Lysophospholipid acyltransferase 2-like protein</fullName>
    </submittedName>
</protein>
<evidence type="ECO:0000256" key="5">
    <source>
        <dbReference type="ARBA" id="ARBA00023136"/>
    </source>
</evidence>
<name>A0A3S3SE47_9ACAR</name>
<evidence type="ECO:0000256" key="3">
    <source>
        <dbReference type="ARBA" id="ARBA00022692"/>
    </source>
</evidence>
<evidence type="ECO:0000313" key="9">
    <source>
        <dbReference type="Proteomes" id="UP000285301"/>
    </source>
</evidence>
<comment type="caution">
    <text evidence="8">The sequence shown here is derived from an EMBL/GenBank/DDBJ whole genome shotgun (WGS) entry which is preliminary data.</text>
</comment>
<dbReference type="PANTHER" id="PTHR13906:SF4">
    <property type="entry name" value="LYSOPHOSPHOLIPID ACYLTRANSFERASE 6"/>
    <property type="match status" value="1"/>
</dbReference>
<dbReference type="Pfam" id="PF03062">
    <property type="entry name" value="MBOAT"/>
    <property type="match status" value="1"/>
</dbReference>
<feature type="transmembrane region" description="Helical" evidence="7">
    <location>
        <begin position="29"/>
        <end position="47"/>
    </location>
</feature>
<evidence type="ECO:0000256" key="6">
    <source>
        <dbReference type="ARBA" id="ARBA00023315"/>
    </source>
</evidence>
<keyword evidence="9" id="KW-1185">Reference proteome</keyword>
<dbReference type="InterPro" id="IPR049941">
    <property type="entry name" value="LPLAT_7/PORCN-like"/>
</dbReference>
<evidence type="ECO:0000256" key="1">
    <source>
        <dbReference type="ARBA" id="ARBA00004141"/>
    </source>
</evidence>
<dbReference type="OrthoDB" id="286734at2759"/>
<feature type="transmembrane region" description="Helical" evidence="7">
    <location>
        <begin position="172"/>
        <end position="191"/>
    </location>
</feature>
<keyword evidence="2 8" id="KW-0808">Transferase</keyword>
<proteinExistence type="predicted"/>
<keyword evidence="6 8" id="KW-0012">Acyltransferase</keyword>
<evidence type="ECO:0000256" key="4">
    <source>
        <dbReference type="ARBA" id="ARBA00022989"/>
    </source>
</evidence>
<feature type="transmembrane region" description="Helical" evidence="7">
    <location>
        <begin position="98"/>
        <end position="117"/>
    </location>
</feature>
<feature type="transmembrane region" description="Helical" evidence="7">
    <location>
        <begin position="262"/>
        <end position="280"/>
    </location>
</feature>
<feature type="transmembrane region" description="Helical" evidence="7">
    <location>
        <begin position="59"/>
        <end position="92"/>
    </location>
</feature>
<dbReference type="GO" id="GO:0016020">
    <property type="term" value="C:membrane"/>
    <property type="evidence" value="ECO:0007669"/>
    <property type="project" value="UniProtKB-SubCell"/>
</dbReference>
<keyword evidence="4 7" id="KW-1133">Transmembrane helix</keyword>
<dbReference type="AlphaFoldDB" id="A0A3S3SE47"/>
<keyword evidence="5 7" id="KW-0472">Membrane</keyword>
<dbReference type="GO" id="GO:0016746">
    <property type="term" value="F:acyltransferase activity"/>
    <property type="evidence" value="ECO:0007669"/>
    <property type="project" value="UniProtKB-KW"/>
</dbReference>
<accession>A0A3S3SE47</accession>
<sequence>MSEQRSFSGFILIEKFAENFDLPLDQMKFVISQAIALILSLVFKFAFDHRKVSNTTRHLASFLPGVTLGLFCFGFKVMHLFTMAIVCYLSMLAFKANYVHKLVFAIAMLYVCYLHLLRLIDDYGAYRIDITTPAMIMVQKVTSLSFALRDEQTEERLKNEQQKSRLQNTLSLLTYFCYLFHFQTFFCGPFIRYQDYMEFVEGKNFTKYYKREKGLNQEPSIVVPVIKKLATSVLFAAATLAFGKKFPISKLADANYLKRLSLFSLVKYLLASTTVARFKYYHAWKLSEAVCIASGLGFNGFTDYGEPKWDLASHVDIIRFETSLNAKAATASWNKTTQHWLRSIVYERVQRYRVLSTYLVAAIWHGFYPGYYISFLSGALFVKAARIVRRFVRSHFQKRKELAALYDAITFVTMRLITFYIWFPFEMLEFYSSLKIYFRLFCFGHLLSLLALIILPKIFNHSSINVKLAEKIV</sequence>
<dbReference type="STRING" id="1965070.A0A3S3SE47"/>